<dbReference type="GO" id="GO:0005524">
    <property type="term" value="F:ATP binding"/>
    <property type="evidence" value="ECO:0007669"/>
    <property type="project" value="UniProtKB-KW"/>
</dbReference>
<dbReference type="GO" id="GO:0016020">
    <property type="term" value="C:membrane"/>
    <property type="evidence" value="ECO:0007669"/>
    <property type="project" value="UniProtKB-SubCell"/>
</dbReference>
<keyword evidence="2" id="KW-0813">Transport</keyword>
<evidence type="ECO:0000259" key="10">
    <source>
        <dbReference type="PROSITE" id="PS50893"/>
    </source>
</evidence>
<evidence type="ECO:0000256" key="1">
    <source>
        <dbReference type="ARBA" id="ARBA00004141"/>
    </source>
</evidence>
<dbReference type="Gene3D" id="3.40.50.300">
    <property type="entry name" value="P-loop containing nucleotide triphosphate hydrolases"/>
    <property type="match status" value="2"/>
</dbReference>
<dbReference type="GO" id="GO:0016887">
    <property type="term" value="F:ATP hydrolysis activity"/>
    <property type="evidence" value="ECO:0007669"/>
    <property type="project" value="InterPro"/>
</dbReference>
<evidence type="ECO:0000256" key="5">
    <source>
        <dbReference type="ARBA" id="ARBA00022741"/>
    </source>
</evidence>
<dbReference type="InterPro" id="IPR036640">
    <property type="entry name" value="ABC1_TM_sf"/>
</dbReference>
<name>A0A9N9TAC7_DIABA</name>
<feature type="domain" description="ABC transporter" evidence="10">
    <location>
        <begin position="767"/>
        <end position="996"/>
    </location>
</feature>
<evidence type="ECO:0000256" key="6">
    <source>
        <dbReference type="ARBA" id="ARBA00022840"/>
    </source>
</evidence>
<evidence type="ECO:0000256" key="9">
    <source>
        <dbReference type="SAM" id="Phobius"/>
    </source>
</evidence>
<dbReference type="InterPro" id="IPR003439">
    <property type="entry name" value="ABC_transporter-like_ATP-bd"/>
</dbReference>
<evidence type="ECO:0000259" key="11">
    <source>
        <dbReference type="PROSITE" id="PS50929"/>
    </source>
</evidence>
<dbReference type="Pfam" id="PF00005">
    <property type="entry name" value="ABC_tran"/>
    <property type="match status" value="2"/>
</dbReference>
<protein>
    <submittedName>
        <fullName evidence="12">Uncharacterized protein</fullName>
    </submittedName>
</protein>
<dbReference type="CDD" id="cd18580">
    <property type="entry name" value="ABC_6TM_ABCC_D2"/>
    <property type="match status" value="1"/>
</dbReference>
<dbReference type="SUPFAM" id="SSF52540">
    <property type="entry name" value="P-loop containing nucleoside triphosphate hydrolases"/>
    <property type="match status" value="2"/>
</dbReference>
<dbReference type="CDD" id="cd03244">
    <property type="entry name" value="ABCC_MRP_domain2"/>
    <property type="match status" value="1"/>
</dbReference>
<evidence type="ECO:0000313" key="13">
    <source>
        <dbReference type="Proteomes" id="UP001153709"/>
    </source>
</evidence>
<dbReference type="GO" id="GO:0140359">
    <property type="term" value="F:ABC-type transporter activity"/>
    <property type="evidence" value="ECO:0007669"/>
    <property type="project" value="InterPro"/>
</dbReference>
<dbReference type="FunFam" id="1.20.1560.10:FF:000014">
    <property type="entry name" value="Multidrug resistance-associated protein member 4"/>
    <property type="match status" value="1"/>
</dbReference>
<evidence type="ECO:0000256" key="7">
    <source>
        <dbReference type="ARBA" id="ARBA00022989"/>
    </source>
</evidence>
<keyword evidence="8 9" id="KW-0472">Membrane</keyword>
<accession>A0A9N9TAC7</accession>
<evidence type="ECO:0000256" key="8">
    <source>
        <dbReference type="ARBA" id="ARBA00023136"/>
    </source>
</evidence>
<dbReference type="InterPro" id="IPR027417">
    <property type="entry name" value="P-loop_NTPase"/>
</dbReference>
<feature type="transmembrane region" description="Helical" evidence="9">
    <location>
        <begin position="589"/>
        <end position="607"/>
    </location>
</feature>
<feature type="transmembrane region" description="Helical" evidence="9">
    <location>
        <begin position="662"/>
        <end position="689"/>
    </location>
</feature>
<dbReference type="FunFam" id="3.40.50.300:FF:000163">
    <property type="entry name" value="Multidrug resistance-associated protein member 4"/>
    <property type="match status" value="1"/>
</dbReference>
<dbReference type="InterPro" id="IPR044726">
    <property type="entry name" value="ABCC_6TM_D2"/>
</dbReference>
<dbReference type="InterPro" id="IPR050173">
    <property type="entry name" value="ABC_transporter_C-like"/>
</dbReference>
<feature type="transmembrane region" description="Helical" evidence="9">
    <location>
        <begin position="563"/>
        <end position="583"/>
    </location>
</feature>
<dbReference type="EMBL" id="OU898283">
    <property type="protein sequence ID" value="CAG9839257.1"/>
    <property type="molecule type" value="Genomic_DNA"/>
</dbReference>
<dbReference type="Proteomes" id="UP001153709">
    <property type="component" value="Chromosome 8"/>
</dbReference>
<dbReference type="InterPro" id="IPR011527">
    <property type="entry name" value="ABC1_TM_dom"/>
</dbReference>
<organism evidence="12 13">
    <name type="scientific">Diabrotica balteata</name>
    <name type="common">Banded cucumber beetle</name>
    <dbReference type="NCBI Taxonomy" id="107213"/>
    <lineage>
        <taxon>Eukaryota</taxon>
        <taxon>Metazoa</taxon>
        <taxon>Ecdysozoa</taxon>
        <taxon>Arthropoda</taxon>
        <taxon>Hexapoda</taxon>
        <taxon>Insecta</taxon>
        <taxon>Pterygota</taxon>
        <taxon>Neoptera</taxon>
        <taxon>Endopterygota</taxon>
        <taxon>Coleoptera</taxon>
        <taxon>Polyphaga</taxon>
        <taxon>Cucujiformia</taxon>
        <taxon>Chrysomeloidea</taxon>
        <taxon>Chrysomelidae</taxon>
        <taxon>Galerucinae</taxon>
        <taxon>Diabroticina</taxon>
        <taxon>Diabroticites</taxon>
        <taxon>Diabrotica</taxon>
    </lineage>
</organism>
<dbReference type="PANTHER" id="PTHR24223">
    <property type="entry name" value="ATP-BINDING CASSETTE SUB-FAMILY C"/>
    <property type="match status" value="1"/>
</dbReference>
<keyword evidence="4" id="KW-0677">Repeat</keyword>
<dbReference type="PROSITE" id="PS50893">
    <property type="entry name" value="ABC_TRANSPORTER_2"/>
    <property type="match status" value="2"/>
</dbReference>
<dbReference type="InterPro" id="IPR003593">
    <property type="entry name" value="AAA+_ATPase"/>
</dbReference>
<dbReference type="PROSITE" id="PS50929">
    <property type="entry name" value="ABC_TM1F"/>
    <property type="match status" value="1"/>
</dbReference>
<evidence type="ECO:0000256" key="2">
    <source>
        <dbReference type="ARBA" id="ARBA00022448"/>
    </source>
</evidence>
<keyword evidence="7 9" id="KW-1133">Transmembrane helix</keyword>
<comment type="subcellular location">
    <subcellularLocation>
        <location evidence="1">Membrane</location>
        <topology evidence="1">Multi-pass membrane protein</topology>
    </subcellularLocation>
</comment>
<feature type="transmembrane region" description="Helical" evidence="9">
    <location>
        <begin position="484"/>
        <end position="505"/>
    </location>
</feature>
<feature type="domain" description="ABC transmembrane type-1" evidence="11">
    <location>
        <begin position="428"/>
        <end position="729"/>
    </location>
</feature>
<feature type="domain" description="ABC transporter" evidence="10">
    <location>
        <begin position="133"/>
        <end position="361"/>
    </location>
</feature>
<sequence>MNEITSGMKVIKMYAWEKPFEKVVQQARKIEINTIKKSVFAFAIICAMGIYTDRIILYLTLIPYVYLGSDLSADTVYFVARLNNELQGVVTIFSPRAFSFSSECISSITRLENFLMLDELQVDQLGNQDSHLIQLGNITLRNATSTWKQMNIVPTISDINLHITPGKLCCVVGKVGSGKSSLLQILTKELPLLNGEMNITGKVSYASQEPWLFASNVKSNILFGKPLLKDRYQEVVKVCCLEQDFIQLPYGDKTLVGERGTSLSGGQKARVSLARAVYTDADIYLFDDPLSAVDTNVGKRLFESCIMQYLRGKTRVLVTHQLLFLNKADLIVVMKDGKIEKVAKPSEFTESELNLIQNDTYTTEKDNKLDDLKIEKIDSIMYESSESIKDSVDDEDPQETDELMEKGIIPTSTYYKFWRCGIGLCFLIFVFLMFVISQIVTNSLDLWVSYWIATEEKGYLTFNTTLDSNATASYPAEASNKTKYRLFFIFIYSGLLALTVILVTWRNIIFVQVYMKSAKALHNNMFKHILRAPMRFFDTNPSGRILNRFSKDMGTVDELLPRLTIDAIQIVLVTCGVFVMVFIVSPWMIIPSLVVIPLYYLLGVIYLKVGHTLKRLEGVANSPIFSYLSASLNGIKTIRSSNAEKMLISEFDSLKDQHTSTFFSFLVSSVALGLYLDLLSCTFITFISAQFLLFKHDIGSSYVGLVITQCSLLNIMIQFGIRASAELSSNMISVERILQYTKLDTEGPFESLPTKKAPKNWPDKGQISFKEMYLKYAPEQSPVLKNLNFEIKSGEKVGVVGRTGAGKSSLVFALFKLAPIEGSIFIDGINISDLGLNELRMNISIIPQDPVLFSSTVRYNLDPFEKHSDEILWKALENVQLTSVIHNLSQLITKGGSNFSAGQRQLICLARAIVRNNKILVMDEATANVDMQTDTLIQETIRERFKDCTVITIAHRLNTIMDSDRILVMDAGEMMEFDHAFKLLENSKGYFSKMVDETGLTMKQTLREMAKNDYQAKKKNIENIS</sequence>
<dbReference type="CDD" id="cd03250">
    <property type="entry name" value="ABCC_MRP_domain1"/>
    <property type="match status" value="1"/>
</dbReference>
<dbReference type="FunFam" id="3.40.50.300:FF:000973">
    <property type="entry name" value="Multidrug resistance-associated protein 4"/>
    <property type="match status" value="1"/>
</dbReference>
<keyword evidence="13" id="KW-1185">Reference proteome</keyword>
<dbReference type="Pfam" id="PF00664">
    <property type="entry name" value="ABC_membrane"/>
    <property type="match status" value="1"/>
</dbReference>
<dbReference type="SMART" id="SM00382">
    <property type="entry name" value="AAA"/>
    <property type="match status" value="2"/>
</dbReference>
<proteinExistence type="predicted"/>
<dbReference type="OrthoDB" id="6500128at2759"/>
<evidence type="ECO:0000256" key="3">
    <source>
        <dbReference type="ARBA" id="ARBA00022692"/>
    </source>
</evidence>
<evidence type="ECO:0000313" key="12">
    <source>
        <dbReference type="EMBL" id="CAG9839257.1"/>
    </source>
</evidence>
<gene>
    <name evidence="12" type="ORF">DIABBA_LOCUS12040</name>
</gene>
<feature type="transmembrane region" description="Helical" evidence="9">
    <location>
        <begin position="417"/>
        <end position="440"/>
    </location>
</feature>
<dbReference type="InterPro" id="IPR017871">
    <property type="entry name" value="ABC_transporter-like_CS"/>
</dbReference>
<dbReference type="PROSITE" id="PS00211">
    <property type="entry name" value="ABC_TRANSPORTER_1"/>
    <property type="match status" value="2"/>
</dbReference>
<dbReference type="SUPFAM" id="SSF90123">
    <property type="entry name" value="ABC transporter transmembrane region"/>
    <property type="match status" value="1"/>
</dbReference>
<evidence type="ECO:0000256" key="4">
    <source>
        <dbReference type="ARBA" id="ARBA00022737"/>
    </source>
</evidence>
<keyword evidence="3 9" id="KW-0812">Transmembrane</keyword>
<keyword evidence="6" id="KW-0067">ATP-binding</keyword>
<dbReference type="AlphaFoldDB" id="A0A9N9TAC7"/>
<keyword evidence="5" id="KW-0547">Nucleotide-binding</keyword>
<dbReference type="Gene3D" id="1.20.1560.10">
    <property type="entry name" value="ABC transporter type 1, transmembrane domain"/>
    <property type="match status" value="2"/>
</dbReference>
<dbReference type="PANTHER" id="PTHR24223:SF415">
    <property type="entry name" value="FI20190P1"/>
    <property type="match status" value="1"/>
</dbReference>
<reference evidence="12" key="1">
    <citation type="submission" date="2022-01" db="EMBL/GenBank/DDBJ databases">
        <authorList>
            <person name="King R."/>
        </authorList>
    </citation>
    <scope>NUCLEOTIDE SEQUENCE</scope>
</reference>